<reference evidence="2 3" key="1">
    <citation type="submission" date="2018-10" db="EMBL/GenBank/DDBJ databases">
        <title>Kocuria sp. M5W7-7, whole genome shotgun sequence.</title>
        <authorList>
            <person name="Tuo L."/>
        </authorList>
    </citation>
    <scope>NUCLEOTIDE SEQUENCE [LARGE SCALE GENOMIC DNA]</scope>
    <source>
        <strain evidence="2 3">M5W7-7</strain>
    </source>
</reference>
<protein>
    <recommendedName>
        <fullName evidence="1">DUF6504 domain-containing protein</fullName>
    </recommendedName>
</protein>
<name>A0A3N3ZMV9_9MICC</name>
<evidence type="ECO:0000313" key="2">
    <source>
        <dbReference type="EMBL" id="ROZ62080.1"/>
    </source>
</evidence>
<comment type="caution">
    <text evidence="2">The sequence shown here is derived from an EMBL/GenBank/DDBJ whole genome shotgun (WGS) entry which is preliminary data.</text>
</comment>
<evidence type="ECO:0000259" key="1">
    <source>
        <dbReference type="Pfam" id="PF20114"/>
    </source>
</evidence>
<dbReference type="AlphaFoldDB" id="A0A3N3ZMV9"/>
<accession>A0A3N3ZMV9</accession>
<keyword evidence="3" id="KW-1185">Reference proteome</keyword>
<dbReference type="Proteomes" id="UP000270616">
    <property type="component" value="Unassembled WGS sequence"/>
</dbReference>
<feature type="domain" description="DUF6504" evidence="1">
    <location>
        <begin position="18"/>
        <end position="80"/>
    </location>
</feature>
<organism evidence="2 3">
    <name type="scientific">Kocuria soli</name>
    <dbReference type="NCBI Taxonomy" id="2485125"/>
    <lineage>
        <taxon>Bacteria</taxon>
        <taxon>Bacillati</taxon>
        <taxon>Actinomycetota</taxon>
        <taxon>Actinomycetes</taxon>
        <taxon>Micrococcales</taxon>
        <taxon>Micrococcaceae</taxon>
        <taxon>Kocuria</taxon>
    </lineage>
</organism>
<sequence>MGGEVAIMPTMIDQPISVAVAPDGEPRSFMWGAYEYEVIGVPQAFFRRRKWWREAGDLTTIDQELWRVEASCDSTEFRLYDLLRRPDGEWALYVQWE</sequence>
<evidence type="ECO:0000313" key="3">
    <source>
        <dbReference type="Proteomes" id="UP000270616"/>
    </source>
</evidence>
<dbReference type="InterPro" id="IPR045443">
    <property type="entry name" value="DUF6504"/>
</dbReference>
<proteinExistence type="predicted"/>
<gene>
    <name evidence="2" type="ORF">EDL96_11510</name>
</gene>
<dbReference type="EMBL" id="RKMF01000015">
    <property type="protein sequence ID" value="ROZ62080.1"/>
    <property type="molecule type" value="Genomic_DNA"/>
</dbReference>
<dbReference type="Pfam" id="PF20114">
    <property type="entry name" value="DUF6504"/>
    <property type="match status" value="1"/>
</dbReference>